<feature type="chain" id="PRO_5036355618" evidence="2">
    <location>
        <begin position="21"/>
        <end position="328"/>
    </location>
</feature>
<evidence type="ECO:0000313" key="4">
    <source>
        <dbReference type="EMBL" id="VFT98250.1"/>
    </source>
</evidence>
<evidence type="ECO:0000256" key="1">
    <source>
        <dbReference type="ARBA" id="ARBA00038101"/>
    </source>
</evidence>
<dbReference type="Proteomes" id="UP000332933">
    <property type="component" value="Unassembled WGS sequence"/>
</dbReference>
<dbReference type="InterPro" id="IPR006597">
    <property type="entry name" value="Sel1-like"/>
</dbReference>
<dbReference type="Pfam" id="PF08238">
    <property type="entry name" value="Sel1"/>
    <property type="match status" value="6"/>
</dbReference>
<dbReference type="SUPFAM" id="SSF81901">
    <property type="entry name" value="HCP-like"/>
    <property type="match status" value="2"/>
</dbReference>
<dbReference type="PANTHER" id="PTHR11102:SF160">
    <property type="entry name" value="ERAD-ASSOCIATED E3 UBIQUITIN-PROTEIN LIGASE COMPONENT HRD3"/>
    <property type="match status" value="1"/>
</dbReference>
<dbReference type="OrthoDB" id="2247385at2759"/>
<reference evidence="4 5" key="1">
    <citation type="submission" date="2019-03" db="EMBL/GenBank/DDBJ databases">
        <authorList>
            <person name="Gaulin E."/>
            <person name="Dumas B."/>
        </authorList>
    </citation>
    <scope>NUCLEOTIDE SEQUENCE [LARGE SCALE GENOMIC DNA]</scope>
    <source>
        <strain evidence="4">CBS 568.67</strain>
    </source>
</reference>
<evidence type="ECO:0000313" key="3">
    <source>
        <dbReference type="EMBL" id="KAF0686633.1"/>
    </source>
</evidence>
<dbReference type="EMBL" id="CAADRA010007007">
    <property type="protein sequence ID" value="VFT98250.1"/>
    <property type="molecule type" value="Genomic_DNA"/>
</dbReference>
<dbReference type="InterPro" id="IPR011990">
    <property type="entry name" value="TPR-like_helical_dom_sf"/>
</dbReference>
<dbReference type="InterPro" id="IPR050767">
    <property type="entry name" value="Sel1_AlgK"/>
</dbReference>
<evidence type="ECO:0000256" key="2">
    <source>
        <dbReference type="SAM" id="SignalP"/>
    </source>
</evidence>
<organism evidence="4 5">
    <name type="scientific">Aphanomyces stellatus</name>
    <dbReference type="NCBI Taxonomy" id="120398"/>
    <lineage>
        <taxon>Eukaryota</taxon>
        <taxon>Sar</taxon>
        <taxon>Stramenopiles</taxon>
        <taxon>Oomycota</taxon>
        <taxon>Saprolegniomycetes</taxon>
        <taxon>Saprolegniales</taxon>
        <taxon>Verrucalvaceae</taxon>
        <taxon>Aphanomyces</taxon>
    </lineage>
</organism>
<name>A0A485LHX0_9STRA</name>
<gene>
    <name evidence="4" type="primary">Aste57867_21580</name>
    <name evidence="3" type="ORF">As57867_021511</name>
    <name evidence="4" type="ORF">ASTE57867_21580</name>
</gene>
<protein>
    <submittedName>
        <fullName evidence="4">Aste57867_21580 protein</fullName>
    </submittedName>
</protein>
<sequence length="328" mass="36163">MKRHAAQLVLLVVFPLLVACMPMHIDLGKRYGLDLSSPASPMHEGALQQIMTGVQQDKPEAMYLFGLMQFYGHGVTQDKEAAVRFFRKAAKERHVDAQFTLGLLHHAGSDGVKQDSALAYSFLRAAADKGHADGQWFLGTMLLDGRDGHTPNPTRALQVRRSYWLAHTITWQLIQASADQGNGRGQFHLGVFYEYGRVVPQNLTRAATLYAHAAADNVPEGAFYLGLMHAYGRAVTQDFDHALALFKKASDLGHGPAKHYLGVMHTHGHGVDVDYDQALHWFEEAALTKDPSIVETSVAAARQLKTLLDQVAARRQAIMSPPGHPTRI</sequence>
<feature type="signal peptide" evidence="2">
    <location>
        <begin position="1"/>
        <end position="20"/>
    </location>
</feature>
<proteinExistence type="inferred from homology"/>
<dbReference type="SMART" id="SM00671">
    <property type="entry name" value="SEL1"/>
    <property type="match status" value="6"/>
</dbReference>
<keyword evidence="2" id="KW-0732">Signal</keyword>
<dbReference type="Gene3D" id="1.25.40.10">
    <property type="entry name" value="Tetratricopeptide repeat domain"/>
    <property type="match status" value="2"/>
</dbReference>
<evidence type="ECO:0000313" key="5">
    <source>
        <dbReference type="Proteomes" id="UP000332933"/>
    </source>
</evidence>
<dbReference type="PANTHER" id="PTHR11102">
    <property type="entry name" value="SEL-1-LIKE PROTEIN"/>
    <property type="match status" value="1"/>
</dbReference>
<dbReference type="AlphaFoldDB" id="A0A485LHX0"/>
<keyword evidence="5" id="KW-1185">Reference proteome</keyword>
<accession>A0A485LHX0</accession>
<dbReference type="EMBL" id="VJMH01006981">
    <property type="protein sequence ID" value="KAF0686633.1"/>
    <property type="molecule type" value="Genomic_DNA"/>
</dbReference>
<comment type="similarity">
    <text evidence="1">Belongs to the sel-1 family.</text>
</comment>
<reference evidence="3" key="2">
    <citation type="submission" date="2019-06" db="EMBL/GenBank/DDBJ databases">
        <title>Genomics analysis of Aphanomyces spp. identifies a new class of oomycete effector associated with host adaptation.</title>
        <authorList>
            <person name="Gaulin E."/>
        </authorList>
    </citation>
    <scope>NUCLEOTIDE SEQUENCE</scope>
    <source>
        <strain evidence="3">CBS 578.67</strain>
    </source>
</reference>
<dbReference type="PROSITE" id="PS51257">
    <property type="entry name" value="PROKAR_LIPOPROTEIN"/>
    <property type="match status" value="1"/>
</dbReference>